<accession>A0A6J5LYN1</accession>
<organism evidence="1">
    <name type="scientific">uncultured Caudovirales phage</name>
    <dbReference type="NCBI Taxonomy" id="2100421"/>
    <lineage>
        <taxon>Viruses</taxon>
        <taxon>Duplodnaviria</taxon>
        <taxon>Heunggongvirae</taxon>
        <taxon>Uroviricota</taxon>
        <taxon>Caudoviricetes</taxon>
        <taxon>Peduoviridae</taxon>
        <taxon>Maltschvirus</taxon>
        <taxon>Maltschvirus maltsch</taxon>
    </lineage>
</organism>
<reference evidence="1" key="1">
    <citation type="submission" date="2020-04" db="EMBL/GenBank/DDBJ databases">
        <authorList>
            <person name="Chiriac C."/>
            <person name="Salcher M."/>
            <person name="Ghai R."/>
            <person name="Kavagutti S V."/>
        </authorList>
    </citation>
    <scope>NUCLEOTIDE SEQUENCE</scope>
</reference>
<sequence length="63" mass="6738">MLLTATLFFAICLGPRPGDPPGTEETCEQGQIMARSCDAARTFLVAGLSPFHTIHILTCEEGT</sequence>
<evidence type="ECO:0000313" key="1">
    <source>
        <dbReference type="EMBL" id="CAB4139221.1"/>
    </source>
</evidence>
<protein>
    <submittedName>
        <fullName evidence="1">Uncharacterized protein</fullName>
    </submittedName>
</protein>
<gene>
    <name evidence="1" type="ORF">UFOVP347_6</name>
</gene>
<proteinExistence type="predicted"/>
<name>A0A6J5LYN1_9CAUD</name>
<dbReference type="EMBL" id="LR796356">
    <property type="protein sequence ID" value="CAB4139221.1"/>
    <property type="molecule type" value="Genomic_DNA"/>
</dbReference>